<dbReference type="AlphaFoldDB" id="A0A2P6N1Q6"/>
<gene>
    <name evidence="2" type="ORF">PROFUN_08578</name>
</gene>
<dbReference type="InParanoid" id="A0A2P6N1Q6"/>
<sequence>MDCTTYQGHDLAGLKTIATTSSDSTVEGSDALGLGRTSHQKRLLTPQTPPRDFLCRLLHQPNVHIPRDVCKRMVTLESHSKERDEFIMIFLWDWLQRRMTVDAITQKESIFFAKAIVRAEDERCLREALIKFGLSQIKTSLLLSSWGNSRCFDLVDLRDKEWLKEVAIKCFEKGPILPMKTQEKLMHPDIFPVFHSFFYFTVAIQIGAFELARHIAPHLRVDGIVQSLADRVQLTADIFEDIFHPVEGTIIIVFKECQIVLNESINLINLAGWGSIDILRTIIEEGIELQLNDSILHAIVRSGRMDLLQDDPKDKVWLGEEKLGSVGSYRSINGRHGRDTVHYEEDRSVRQSRGDQAGGVGL</sequence>
<dbReference type="Proteomes" id="UP000241769">
    <property type="component" value="Unassembled WGS sequence"/>
</dbReference>
<reference evidence="2 3" key="1">
    <citation type="journal article" date="2018" name="Genome Biol. Evol.">
        <title>Multiple Roots of Fruiting Body Formation in Amoebozoa.</title>
        <authorList>
            <person name="Hillmann F."/>
            <person name="Forbes G."/>
            <person name="Novohradska S."/>
            <person name="Ferling I."/>
            <person name="Riege K."/>
            <person name="Groth M."/>
            <person name="Westermann M."/>
            <person name="Marz M."/>
            <person name="Spaller T."/>
            <person name="Winckler T."/>
            <person name="Schaap P."/>
            <person name="Glockner G."/>
        </authorList>
    </citation>
    <scope>NUCLEOTIDE SEQUENCE [LARGE SCALE GENOMIC DNA]</scope>
    <source>
        <strain evidence="2 3">Jena</strain>
    </source>
</reference>
<proteinExistence type="predicted"/>
<protein>
    <submittedName>
        <fullName evidence="2">Uncharacterized protein</fullName>
    </submittedName>
</protein>
<evidence type="ECO:0000313" key="2">
    <source>
        <dbReference type="EMBL" id="PRP77904.1"/>
    </source>
</evidence>
<feature type="compositionally biased region" description="Basic and acidic residues" evidence="1">
    <location>
        <begin position="340"/>
        <end position="353"/>
    </location>
</feature>
<accession>A0A2P6N1Q6</accession>
<name>A0A2P6N1Q6_9EUKA</name>
<dbReference type="EMBL" id="MDYQ01000251">
    <property type="protein sequence ID" value="PRP77904.1"/>
    <property type="molecule type" value="Genomic_DNA"/>
</dbReference>
<feature type="region of interest" description="Disordered" evidence="1">
    <location>
        <begin position="340"/>
        <end position="362"/>
    </location>
</feature>
<evidence type="ECO:0000256" key="1">
    <source>
        <dbReference type="SAM" id="MobiDB-lite"/>
    </source>
</evidence>
<evidence type="ECO:0000313" key="3">
    <source>
        <dbReference type="Proteomes" id="UP000241769"/>
    </source>
</evidence>
<keyword evidence="3" id="KW-1185">Reference proteome</keyword>
<organism evidence="2 3">
    <name type="scientific">Planoprotostelium fungivorum</name>
    <dbReference type="NCBI Taxonomy" id="1890364"/>
    <lineage>
        <taxon>Eukaryota</taxon>
        <taxon>Amoebozoa</taxon>
        <taxon>Evosea</taxon>
        <taxon>Variosea</taxon>
        <taxon>Cavosteliida</taxon>
        <taxon>Cavosteliaceae</taxon>
        <taxon>Planoprotostelium</taxon>
    </lineage>
</organism>
<comment type="caution">
    <text evidence="2">The sequence shown here is derived from an EMBL/GenBank/DDBJ whole genome shotgun (WGS) entry which is preliminary data.</text>
</comment>